<dbReference type="AlphaFoldDB" id="A0A852RNR0"/>
<gene>
    <name evidence="2" type="ORF">BJ960_003075</name>
</gene>
<feature type="compositionally biased region" description="Basic and acidic residues" evidence="1">
    <location>
        <begin position="38"/>
        <end position="47"/>
    </location>
</feature>
<dbReference type="RefSeq" id="WP_121076266.1">
    <property type="nucleotide sequence ID" value="NZ_BAAALZ010000006.1"/>
</dbReference>
<protein>
    <submittedName>
        <fullName evidence="2">Uncharacterized protein</fullName>
    </submittedName>
</protein>
<feature type="compositionally biased region" description="Acidic residues" evidence="1">
    <location>
        <begin position="48"/>
        <end position="59"/>
    </location>
</feature>
<evidence type="ECO:0000313" key="3">
    <source>
        <dbReference type="Proteomes" id="UP000586095"/>
    </source>
</evidence>
<dbReference type="Proteomes" id="UP000586095">
    <property type="component" value="Unassembled WGS sequence"/>
</dbReference>
<evidence type="ECO:0000313" key="2">
    <source>
        <dbReference type="EMBL" id="NYD28272.1"/>
    </source>
</evidence>
<accession>A0A852RNR0</accession>
<keyword evidence="3" id="KW-1185">Reference proteome</keyword>
<reference evidence="2 3" key="1">
    <citation type="submission" date="2020-07" db="EMBL/GenBank/DDBJ databases">
        <title>Sequencing the genomes of 1000 actinobacteria strains.</title>
        <authorList>
            <person name="Klenk H.-P."/>
        </authorList>
    </citation>
    <scope>NUCLEOTIDE SEQUENCE [LARGE SCALE GENOMIC DNA]</scope>
    <source>
        <strain evidence="2 3">DSM 17380</strain>
    </source>
</reference>
<dbReference type="EMBL" id="JACCBD010000001">
    <property type="protein sequence ID" value="NYD28272.1"/>
    <property type="molecule type" value="Genomic_DNA"/>
</dbReference>
<evidence type="ECO:0000256" key="1">
    <source>
        <dbReference type="SAM" id="MobiDB-lite"/>
    </source>
</evidence>
<proteinExistence type="predicted"/>
<organism evidence="2 3">
    <name type="scientific">Leucobacter aridicollis</name>
    <dbReference type="NCBI Taxonomy" id="283878"/>
    <lineage>
        <taxon>Bacteria</taxon>
        <taxon>Bacillati</taxon>
        <taxon>Actinomycetota</taxon>
        <taxon>Actinomycetes</taxon>
        <taxon>Micrococcales</taxon>
        <taxon>Microbacteriaceae</taxon>
        <taxon>Leucobacter</taxon>
    </lineage>
</organism>
<sequence length="59" mass="6608">MREPRQHQQGNTTGPDDNPELDDHEGADAFETSESAQEEPRKGSGERQDEEIITLDTPD</sequence>
<feature type="region of interest" description="Disordered" evidence="1">
    <location>
        <begin position="1"/>
        <end position="59"/>
    </location>
</feature>
<name>A0A852RNR0_9MICO</name>
<comment type="caution">
    <text evidence="2">The sequence shown here is derived from an EMBL/GenBank/DDBJ whole genome shotgun (WGS) entry which is preliminary data.</text>
</comment>